<dbReference type="EMBL" id="CP073910">
    <property type="protein sequence ID" value="QUT04472.1"/>
    <property type="molecule type" value="Genomic_DNA"/>
</dbReference>
<dbReference type="AlphaFoldDB" id="A0A975K4Q2"/>
<feature type="domain" description="Cell wall hydrolase SleB" evidence="2">
    <location>
        <begin position="124"/>
        <end position="234"/>
    </location>
</feature>
<evidence type="ECO:0000313" key="4">
    <source>
        <dbReference type="Proteomes" id="UP000681425"/>
    </source>
</evidence>
<sequence>MGMARTETGKLATLLRAVLFAAAIVLLPRLLPSGWTQPLDSAEAKPPIILAGVAADNFPGSAYFLAEGAFTPIRNLTVGHNDPYIYRLDNGPAAPSVTFRGMTPVDRYRAANCLAAAIYYEAGNETEDGQRAVAQVVLNRVRHPAWPNSVCAVVYQGSERSDLKCQFSFSCDGAMARTPNATAWGRARRIAAEALAGKAFTPVGLATYYHTLAVSPPWSADLQPVAVIGAHIFYRWKGAAGQPAAFSDRYARFEFQSGPAPRAALLSAPALAITPPVDPVPAPGPGAVQPPPDIWNSNIRPEYRSSGRPLVP</sequence>
<dbReference type="KEGG" id="spph:KFK14_15590"/>
<gene>
    <name evidence="3" type="ORF">KFK14_15590</name>
</gene>
<keyword evidence="4" id="KW-1185">Reference proteome</keyword>
<feature type="compositionally biased region" description="Pro residues" evidence="1">
    <location>
        <begin position="278"/>
        <end position="293"/>
    </location>
</feature>
<name>A0A975K4Q2_9SPHN</name>
<dbReference type="Pfam" id="PF07486">
    <property type="entry name" value="Hydrolase_2"/>
    <property type="match status" value="1"/>
</dbReference>
<evidence type="ECO:0000256" key="1">
    <source>
        <dbReference type="SAM" id="MobiDB-lite"/>
    </source>
</evidence>
<dbReference type="Proteomes" id="UP000681425">
    <property type="component" value="Chromosome"/>
</dbReference>
<dbReference type="Gene3D" id="1.10.10.2520">
    <property type="entry name" value="Cell wall hydrolase SleB, domain 1"/>
    <property type="match status" value="1"/>
</dbReference>
<dbReference type="InterPro" id="IPR011105">
    <property type="entry name" value="Cell_wall_hydrolase_SleB"/>
</dbReference>
<dbReference type="InterPro" id="IPR042047">
    <property type="entry name" value="SleB_dom1"/>
</dbReference>
<evidence type="ECO:0000259" key="2">
    <source>
        <dbReference type="Pfam" id="PF07486"/>
    </source>
</evidence>
<accession>A0A975K4Q2</accession>
<keyword evidence="3" id="KW-0378">Hydrolase</keyword>
<evidence type="ECO:0000313" key="3">
    <source>
        <dbReference type="EMBL" id="QUT04472.1"/>
    </source>
</evidence>
<feature type="region of interest" description="Disordered" evidence="1">
    <location>
        <begin position="278"/>
        <end position="312"/>
    </location>
</feature>
<proteinExistence type="predicted"/>
<dbReference type="GO" id="GO:0016787">
    <property type="term" value="F:hydrolase activity"/>
    <property type="evidence" value="ECO:0007669"/>
    <property type="project" value="UniProtKB-KW"/>
</dbReference>
<protein>
    <submittedName>
        <fullName evidence="3">Cell wall hydrolase</fullName>
    </submittedName>
</protein>
<organism evidence="3 4">
    <name type="scientific">Sphingobium phenoxybenzoativorans</name>
    <dbReference type="NCBI Taxonomy" id="1592790"/>
    <lineage>
        <taxon>Bacteria</taxon>
        <taxon>Pseudomonadati</taxon>
        <taxon>Pseudomonadota</taxon>
        <taxon>Alphaproteobacteria</taxon>
        <taxon>Sphingomonadales</taxon>
        <taxon>Sphingomonadaceae</taxon>
        <taxon>Sphingobium</taxon>
    </lineage>
</organism>
<reference evidence="3" key="1">
    <citation type="submission" date="2021-04" db="EMBL/GenBank/DDBJ databases">
        <title>Isolation of p-tert-butylphenol degrading bacteria Sphingobium phenoxybenzoativorans Tas13 from active sludge.</title>
        <authorList>
            <person name="Li Y."/>
        </authorList>
    </citation>
    <scope>NUCLEOTIDE SEQUENCE</scope>
    <source>
        <strain evidence="3">Tas13</strain>
    </source>
</reference>